<dbReference type="AlphaFoldDB" id="A0AAI9Y2Z2"/>
<keyword evidence="1" id="KW-0539">Nucleus</keyword>
<gene>
    <name evidence="4" type="ORF">CCUS01_00786</name>
</gene>
<dbReference type="SMART" id="SM00066">
    <property type="entry name" value="GAL4"/>
    <property type="match status" value="1"/>
</dbReference>
<dbReference type="Pfam" id="PF00172">
    <property type="entry name" value="Zn_clus"/>
    <property type="match status" value="1"/>
</dbReference>
<dbReference type="InterPro" id="IPR036864">
    <property type="entry name" value="Zn2-C6_fun-type_DNA-bd_sf"/>
</dbReference>
<dbReference type="Gene3D" id="4.10.240.10">
    <property type="entry name" value="Zn(2)-C6 fungal-type DNA-binding domain"/>
    <property type="match status" value="1"/>
</dbReference>
<dbReference type="PROSITE" id="PS00463">
    <property type="entry name" value="ZN2_CY6_FUNGAL_1"/>
    <property type="match status" value="1"/>
</dbReference>
<evidence type="ECO:0000259" key="3">
    <source>
        <dbReference type="PROSITE" id="PS50048"/>
    </source>
</evidence>
<dbReference type="PANTHER" id="PTHR37534">
    <property type="entry name" value="TRANSCRIPTIONAL ACTIVATOR PROTEIN UGA3"/>
    <property type="match status" value="1"/>
</dbReference>
<feature type="compositionally biased region" description="Polar residues" evidence="2">
    <location>
        <begin position="103"/>
        <end position="113"/>
    </location>
</feature>
<evidence type="ECO:0000256" key="2">
    <source>
        <dbReference type="SAM" id="MobiDB-lite"/>
    </source>
</evidence>
<protein>
    <recommendedName>
        <fullName evidence="3">Zn(2)-C6 fungal-type domain-containing protein</fullName>
    </recommendedName>
</protein>
<dbReference type="SUPFAM" id="SSF57701">
    <property type="entry name" value="Zn2/Cys6 DNA-binding domain"/>
    <property type="match status" value="1"/>
</dbReference>
<dbReference type="PANTHER" id="PTHR37534:SF46">
    <property type="entry name" value="ZN(II)2CYS6 TRANSCRIPTION FACTOR (EUROFUNG)"/>
    <property type="match status" value="1"/>
</dbReference>
<evidence type="ECO:0000256" key="1">
    <source>
        <dbReference type="ARBA" id="ARBA00023242"/>
    </source>
</evidence>
<evidence type="ECO:0000313" key="5">
    <source>
        <dbReference type="Proteomes" id="UP001239213"/>
    </source>
</evidence>
<name>A0AAI9Y2Z2_9PEZI</name>
<evidence type="ECO:0000313" key="4">
    <source>
        <dbReference type="EMBL" id="KAK1470671.1"/>
    </source>
</evidence>
<comment type="caution">
    <text evidence="4">The sequence shown here is derived from an EMBL/GenBank/DDBJ whole genome shotgun (WGS) entry which is preliminary data.</text>
</comment>
<dbReference type="PROSITE" id="PS50048">
    <property type="entry name" value="ZN2_CY6_FUNGAL_2"/>
    <property type="match status" value="1"/>
</dbReference>
<dbReference type="EMBL" id="MPDP01000223">
    <property type="protein sequence ID" value="KAK1470671.1"/>
    <property type="molecule type" value="Genomic_DNA"/>
</dbReference>
<accession>A0AAI9Y2Z2</accession>
<reference evidence="4" key="1">
    <citation type="submission" date="2016-11" db="EMBL/GenBank/DDBJ databases">
        <title>The genome sequence of Colletotrichum cuscutae.</title>
        <authorList>
            <person name="Baroncelli R."/>
        </authorList>
    </citation>
    <scope>NUCLEOTIDE SEQUENCE</scope>
    <source>
        <strain evidence="4">IMI 304802</strain>
    </source>
</reference>
<feature type="region of interest" description="Disordered" evidence="2">
    <location>
        <begin position="66"/>
        <end position="113"/>
    </location>
</feature>
<proteinExistence type="predicted"/>
<organism evidence="4 5">
    <name type="scientific">Colletotrichum cuscutae</name>
    <dbReference type="NCBI Taxonomy" id="1209917"/>
    <lineage>
        <taxon>Eukaryota</taxon>
        <taxon>Fungi</taxon>
        <taxon>Dikarya</taxon>
        <taxon>Ascomycota</taxon>
        <taxon>Pezizomycotina</taxon>
        <taxon>Sordariomycetes</taxon>
        <taxon>Hypocreomycetidae</taxon>
        <taxon>Glomerellales</taxon>
        <taxon>Glomerellaceae</taxon>
        <taxon>Colletotrichum</taxon>
        <taxon>Colletotrichum acutatum species complex</taxon>
    </lineage>
</organism>
<dbReference type="CDD" id="cd00067">
    <property type="entry name" value="GAL4"/>
    <property type="match status" value="1"/>
</dbReference>
<dbReference type="InterPro" id="IPR001138">
    <property type="entry name" value="Zn2Cys6_DnaBD"/>
</dbReference>
<dbReference type="Proteomes" id="UP001239213">
    <property type="component" value="Unassembled WGS sequence"/>
</dbReference>
<keyword evidence="5" id="KW-1185">Reference proteome</keyword>
<dbReference type="GO" id="GO:0008270">
    <property type="term" value="F:zinc ion binding"/>
    <property type="evidence" value="ECO:0007669"/>
    <property type="project" value="InterPro"/>
</dbReference>
<dbReference type="GO" id="GO:0000981">
    <property type="term" value="F:DNA-binding transcription factor activity, RNA polymerase II-specific"/>
    <property type="evidence" value="ECO:0007669"/>
    <property type="project" value="InterPro"/>
</dbReference>
<sequence length="580" mass="65398">MLDNTTTVSRRRSRSTSGCVTCARSKVKCSEDRPTCQRCSRLQRHCQWRGDHVSLRERRRGFGPVKSRLQYMPPPILPSKDTSKNTVQNRVESDESPLDWGGSPSTTSVKENESTIATDPVLNHTAHFDECMALDIMFNQNTAASPHALLSTRHIPSRCSILFRPLEQDALYFFENVFSKCSPKTFLWSKFAILLHHAYDDATVMHLLLASCLGTVARDHPDRTVLTTAKFHFTMETNSFVDGMQEPICNHTKTLMTFWLLQLTYRAIWDDKCRRAMKKLSSAVADYVRKHRLVDLFDAEESPLRNLLSSPSSEEKSAVDSVSSLALPANRSLVASLLLFIAYEDLDSESCGIGGNVSRLVLSGDGASRSLFACSRNVHADYFGSLYPCEELMDDVERSKPLELHFFANICLDRLHRAQASIIDEDELNGIVTTLHHPMLDWPITAADFRGAEQEYPAIFRLAEAPNPADAKLITASYSIVIHFHAVLVSVLIAMASASPSESIQQDLAVAQNDLLRVIFRMVTQRPERPFMWRNQWAVFIMARQTDDAVHRDWLVQKLGNSSYAMLLKEGRERNLGLLA</sequence>
<feature type="domain" description="Zn(2)-C6 fungal-type" evidence="3">
    <location>
        <begin position="18"/>
        <end position="48"/>
    </location>
</feature>